<keyword evidence="2 6" id="KW-0378">Hydrolase</keyword>
<dbReference type="PANTHER" id="PTHR24252:SF27">
    <property type="entry name" value="TRANSMEMBRANE PROTEASE SERINE 3-LIKE"/>
    <property type="match status" value="1"/>
</dbReference>
<sequence length="299" mass="33120">SASQTEYIPLHVSGKSLTVTEERETIQQSLNSSQCLTGKYVSLRCTTCGQRISGRIIGGKETSVNKWPWQVSVQFGPIHICGGTIIDAQWVLTAAHCFFMNSMKILDDWKVYGGVSDLKQPMEGIPVSQVIINSNYSDDHDDYDIALMKLSRPLTLSGEVSQLTWAWLGGFWDTGRWTGLRGPGNHVSSCLADNTSPKLREAEVKLIDYKICNSDKVYEGYLTPRMMCAGYLQGGKDACQGDSGGPLVCEDNGRWYVAGVTSWGTGCGQKNKPGVYTRVTKLLSWIYSKMEVRWQGCAW</sequence>
<evidence type="ECO:0000313" key="8">
    <source>
        <dbReference type="EMBL" id="NWZ33765.1"/>
    </source>
</evidence>
<dbReference type="AlphaFoldDB" id="A0A7K7LSZ6"/>
<name>A0A7K7LSZ6_9PASS</name>
<dbReference type="InterPro" id="IPR001254">
    <property type="entry name" value="Trypsin_dom"/>
</dbReference>
<dbReference type="CDD" id="cd00190">
    <property type="entry name" value="Tryp_SPc"/>
    <property type="match status" value="1"/>
</dbReference>
<protein>
    <submittedName>
        <fullName evidence="8">TMPSD protease</fullName>
    </submittedName>
</protein>
<feature type="domain" description="Peptidase S1" evidence="7">
    <location>
        <begin position="56"/>
        <end position="291"/>
    </location>
</feature>
<evidence type="ECO:0000256" key="5">
    <source>
        <dbReference type="ARBA" id="ARBA00023180"/>
    </source>
</evidence>
<evidence type="ECO:0000259" key="7">
    <source>
        <dbReference type="PROSITE" id="PS50240"/>
    </source>
</evidence>
<evidence type="ECO:0000256" key="4">
    <source>
        <dbReference type="ARBA" id="ARBA00023157"/>
    </source>
</evidence>
<dbReference type="Gene3D" id="2.40.10.10">
    <property type="entry name" value="Trypsin-like serine proteases"/>
    <property type="match status" value="1"/>
</dbReference>
<evidence type="ECO:0000256" key="6">
    <source>
        <dbReference type="RuleBase" id="RU363034"/>
    </source>
</evidence>
<dbReference type="EMBL" id="VZSR01000243">
    <property type="protein sequence ID" value="NWZ33765.1"/>
    <property type="molecule type" value="Genomic_DNA"/>
</dbReference>
<dbReference type="GO" id="GO:0004252">
    <property type="term" value="F:serine-type endopeptidase activity"/>
    <property type="evidence" value="ECO:0007669"/>
    <property type="project" value="InterPro"/>
</dbReference>
<evidence type="ECO:0000313" key="9">
    <source>
        <dbReference type="Proteomes" id="UP000540762"/>
    </source>
</evidence>
<dbReference type="PROSITE" id="PS00134">
    <property type="entry name" value="TRYPSIN_HIS"/>
    <property type="match status" value="1"/>
</dbReference>
<dbReference type="PRINTS" id="PR00722">
    <property type="entry name" value="CHYMOTRYPSIN"/>
</dbReference>
<evidence type="ECO:0000256" key="3">
    <source>
        <dbReference type="ARBA" id="ARBA00022825"/>
    </source>
</evidence>
<keyword evidence="1 6" id="KW-0645">Protease</keyword>
<keyword evidence="4" id="KW-1015">Disulfide bond</keyword>
<evidence type="ECO:0000256" key="1">
    <source>
        <dbReference type="ARBA" id="ARBA00022670"/>
    </source>
</evidence>
<dbReference type="SMART" id="SM00020">
    <property type="entry name" value="Tryp_SPc"/>
    <property type="match status" value="1"/>
</dbReference>
<reference evidence="8 9" key="1">
    <citation type="submission" date="2019-09" db="EMBL/GenBank/DDBJ databases">
        <title>Bird 10,000 Genomes (B10K) Project - Family phase.</title>
        <authorList>
            <person name="Zhang G."/>
        </authorList>
    </citation>
    <scope>NUCLEOTIDE SEQUENCE [LARGE SCALE GENOMIC DNA]</scope>
    <source>
        <strain evidence="8">OUT-0037</strain>
        <tissue evidence="8">Liver</tissue>
    </source>
</reference>
<dbReference type="FunFam" id="2.40.10.10:FF:000003">
    <property type="entry name" value="Transmembrane serine protease 3"/>
    <property type="match status" value="1"/>
</dbReference>
<keyword evidence="5" id="KW-0325">Glycoprotein</keyword>
<dbReference type="InterPro" id="IPR033116">
    <property type="entry name" value="TRYPSIN_SER"/>
</dbReference>
<comment type="caution">
    <text evidence="8">The sequence shown here is derived from an EMBL/GenBank/DDBJ whole genome shotgun (WGS) entry which is preliminary data.</text>
</comment>
<dbReference type="InterPro" id="IPR001314">
    <property type="entry name" value="Peptidase_S1A"/>
</dbReference>
<dbReference type="Proteomes" id="UP000540762">
    <property type="component" value="Unassembled WGS sequence"/>
</dbReference>
<accession>A0A7K7LSZ6</accession>
<keyword evidence="9" id="KW-1185">Reference proteome</keyword>
<dbReference type="PROSITE" id="PS50240">
    <property type="entry name" value="TRYPSIN_DOM"/>
    <property type="match status" value="1"/>
</dbReference>
<gene>
    <name evidence="8" type="primary">Tmprss13</name>
    <name evidence="8" type="ORF">BRAATR_R08324</name>
</gene>
<dbReference type="SUPFAM" id="SSF50494">
    <property type="entry name" value="Trypsin-like serine proteases"/>
    <property type="match status" value="1"/>
</dbReference>
<dbReference type="PROSITE" id="PS00135">
    <property type="entry name" value="TRYPSIN_SER"/>
    <property type="match status" value="1"/>
</dbReference>
<feature type="non-terminal residue" evidence="8">
    <location>
        <position position="1"/>
    </location>
</feature>
<dbReference type="InterPro" id="IPR043504">
    <property type="entry name" value="Peptidase_S1_PA_chymotrypsin"/>
</dbReference>
<dbReference type="InterPro" id="IPR009003">
    <property type="entry name" value="Peptidase_S1_PA"/>
</dbReference>
<dbReference type="GO" id="GO:0006508">
    <property type="term" value="P:proteolysis"/>
    <property type="evidence" value="ECO:0007669"/>
    <property type="project" value="UniProtKB-KW"/>
</dbReference>
<dbReference type="Pfam" id="PF00089">
    <property type="entry name" value="Trypsin"/>
    <property type="match status" value="1"/>
</dbReference>
<evidence type="ECO:0000256" key="2">
    <source>
        <dbReference type="ARBA" id="ARBA00022801"/>
    </source>
</evidence>
<proteinExistence type="predicted"/>
<dbReference type="PANTHER" id="PTHR24252">
    <property type="entry name" value="ACROSIN-RELATED"/>
    <property type="match status" value="1"/>
</dbReference>
<keyword evidence="3 6" id="KW-0720">Serine protease</keyword>
<feature type="non-terminal residue" evidence="8">
    <location>
        <position position="299"/>
    </location>
</feature>
<organism evidence="8 9">
    <name type="scientific">Brachypodius melanocephalos</name>
    <name type="common">black-headed bulbul</name>
    <dbReference type="NCBI Taxonomy" id="3235156"/>
    <lineage>
        <taxon>Eukaryota</taxon>
        <taxon>Metazoa</taxon>
        <taxon>Chordata</taxon>
        <taxon>Craniata</taxon>
        <taxon>Vertebrata</taxon>
        <taxon>Euteleostomi</taxon>
        <taxon>Archelosauria</taxon>
        <taxon>Archosauria</taxon>
        <taxon>Dinosauria</taxon>
        <taxon>Saurischia</taxon>
        <taxon>Theropoda</taxon>
        <taxon>Coelurosauria</taxon>
        <taxon>Aves</taxon>
        <taxon>Neognathae</taxon>
        <taxon>Neoaves</taxon>
        <taxon>Telluraves</taxon>
        <taxon>Australaves</taxon>
        <taxon>Passeriformes</taxon>
        <taxon>Sylvioidea</taxon>
        <taxon>Pycnonotidae</taxon>
        <taxon>Brachypodius</taxon>
    </lineage>
</organism>
<dbReference type="InterPro" id="IPR018114">
    <property type="entry name" value="TRYPSIN_HIS"/>
</dbReference>